<organism evidence="3 4">
    <name type="scientific">Pacificimonas flava</name>
    <dbReference type="NCBI Taxonomy" id="1234595"/>
    <lineage>
        <taxon>Bacteria</taxon>
        <taxon>Pseudomonadati</taxon>
        <taxon>Pseudomonadota</taxon>
        <taxon>Alphaproteobacteria</taxon>
        <taxon>Sphingomonadales</taxon>
        <taxon>Sphingosinicellaceae</taxon>
        <taxon>Pacificimonas</taxon>
    </lineage>
</organism>
<name>M2U8T5_9SPHN</name>
<dbReference type="GO" id="GO:0005615">
    <property type="term" value="C:extracellular space"/>
    <property type="evidence" value="ECO:0007669"/>
    <property type="project" value="TreeGrafter"/>
</dbReference>
<dbReference type="PANTHER" id="PTHR10900">
    <property type="entry name" value="PERIOSTIN-RELATED"/>
    <property type="match status" value="1"/>
</dbReference>
<evidence type="ECO:0000259" key="2">
    <source>
        <dbReference type="PROSITE" id="PS50213"/>
    </source>
</evidence>
<protein>
    <recommendedName>
        <fullName evidence="2">FAS1 domain-containing protein</fullName>
    </recommendedName>
</protein>
<dbReference type="SMART" id="SM00554">
    <property type="entry name" value="FAS1"/>
    <property type="match status" value="1"/>
</dbReference>
<dbReference type="InterPro" id="IPR036378">
    <property type="entry name" value="FAS1_dom_sf"/>
</dbReference>
<dbReference type="FunFam" id="2.30.180.10:FF:000014">
    <property type="entry name" value="Stabilin 1"/>
    <property type="match status" value="1"/>
</dbReference>
<feature type="domain" description="FAS1" evidence="2">
    <location>
        <begin position="57"/>
        <end position="200"/>
    </location>
</feature>
<dbReference type="SUPFAM" id="SSF82153">
    <property type="entry name" value="FAS1 domain"/>
    <property type="match status" value="1"/>
</dbReference>
<accession>M2U8T5</accession>
<dbReference type="InterPro" id="IPR000782">
    <property type="entry name" value="FAS1_domain"/>
</dbReference>
<keyword evidence="4" id="KW-1185">Reference proteome</keyword>
<dbReference type="PANTHER" id="PTHR10900:SF77">
    <property type="entry name" value="FI19380P1"/>
    <property type="match status" value="1"/>
</dbReference>
<comment type="caution">
    <text evidence="3">The sequence shown here is derived from an EMBL/GenBank/DDBJ whole genome shotgun (WGS) entry which is preliminary data.</text>
</comment>
<proteinExistence type="predicted"/>
<evidence type="ECO:0000313" key="4">
    <source>
        <dbReference type="Proteomes" id="UP000011717"/>
    </source>
</evidence>
<dbReference type="EMBL" id="AMRV01000001">
    <property type="protein sequence ID" value="EMD84352.1"/>
    <property type="molecule type" value="Genomic_DNA"/>
</dbReference>
<dbReference type="AlphaFoldDB" id="M2U8T5"/>
<evidence type="ECO:0000313" key="3">
    <source>
        <dbReference type="EMBL" id="EMD84352.1"/>
    </source>
</evidence>
<gene>
    <name evidence="3" type="ORF">C725_0282</name>
</gene>
<reference evidence="3 4" key="1">
    <citation type="journal article" date="2013" name="Genome Announc.">
        <title>Draft Genome Sequence of Strain JLT2015T, Belonging to the Family Sphingomonadaceae of the Alphaproteobacteria.</title>
        <authorList>
            <person name="Tang K."/>
            <person name="Liu K."/>
            <person name="Li S."/>
            <person name="Jiao N."/>
        </authorList>
    </citation>
    <scope>NUCLEOTIDE SEQUENCE [LARGE SCALE GENOMIC DNA]</scope>
    <source>
        <strain evidence="3 4">JLT2015</strain>
    </source>
</reference>
<evidence type="ECO:0000256" key="1">
    <source>
        <dbReference type="SAM" id="MobiDB-lite"/>
    </source>
</evidence>
<feature type="region of interest" description="Disordered" evidence="1">
    <location>
        <begin position="203"/>
        <end position="237"/>
    </location>
</feature>
<dbReference type="InterPro" id="IPR050904">
    <property type="entry name" value="Adhesion/Biosynth-related"/>
</dbReference>
<feature type="compositionally biased region" description="Polar residues" evidence="1">
    <location>
        <begin position="225"/>
        <end position="237"/>
    </location>
</feature>
<dbReference type="Gene3D" id="2.30.180.10">
    <property type="entry name" value="FAS1 domain"/>
    <property type="match status" value="1"/>
</dbReference>
<dbReference type="PROSITE" id="PS50213">
    <property type="entry name" value="FAS1"/>
    <property type="match status" value="1"/>
</dbReference>
<sequence>MIAVAATSLLAVAACSSTGTDSGNMDGASANAGSSSSSSAAANAEGVMVGGAEMLPTNTIVQNAALSQDHKTLVAAVKAAGLEQTLSGPGPYTVFAPTDAAFQRLGGVVDQLMMPAAKSQLQDILNYHVVSGDMSAEQIMSQIENGGGTAMLTTLQGGELTAKMQNGNVALTDARGNTAYVTVADAKASNGVVHVLNGVLLPPAPANPAPTGPTPAQPQGQMPANTDTPPTGPGTQN</sequence>
<dbReference type="Proteomes" id="UP000011717">
    <property type="component" value="Unassembled WGS sequence"/>
</dbReference>
<feature type="compositionally biased region" description="Pro residues" evidence="1">
    <location>
        <begin position="203"/>
        <end position="216"/>
    </location>
</feature>
<dbReference type="Pfam" id="PF02469">
    <property type="entry name" value="Fasciclin"/>
    <property type="match status" value="1"/>
</dbReference>